<dbReference type="PROSITE" id="PS50221">
    <property type="entry name" value="GAIN_B"/>
    <property type="match status" value="1"/>
</dbReference>
<dbReference type="InterPro" id="IPR057244">
    <property type="entry name" value="GAIN_B"/>
</dbReference>
<feature type="transmembrane region" description="Helical" evidence="9">
    <location>
        <begin position="311"/>
        <end position="331"/>
    </location>
</feature>
<feature type="transmembrane region" description="Helical" evidence="9">
    <location>
        <begin position="343"/>
        <end position="365"/>
    </location>
</feature>
<dbReference type="Proteomes" id="UP000225706">
    <property type="component" value="Unassembled WGS sequence"/>
</dbReference>
<sequence length="568" mass="63558">MSTICIRTVLSDAVLYVLIETSSSTSPPPSLPPPSPSRKFQKLEARRAFELFVTGIENITKSVESLSGTETKTLRRSTFGVAVAFEEFALNYSKLHTIGRKSAVVIDSHRMGLRSQNLYRQNASDFYFREQEWKASIKVPSANFANNVSMFVGIVYKDLHDLLIVDQPIGMKTSNKRYLGSRIMAVTMDPKPNKLKENVILKFSNLRVDGEKKCMFWSGFSEGSDGFSDSGCQVVTSKSNSEETVCSCNHLTHFAVLVDYNGIPGLTKGDETNLEFITYVGLSLSIIGILLTIMLYSFLTDIRQPLSQIRLSLSVSLGAGQGIFLAGVNATENTASCVTAAALMQYFLMAAFCWMLVEGIYLYLFVVKVYNISEKMLMYHIMSWGLPIIMVGISLCISAGKDGIGSYISDKYCWLSSTNNLIWIFVAFVAFMEALNIFILVRVIKEVSKLTQPTGEDNHTQQIQLCIKTCVVMIPLLGITWVFGLLLPLHKAFSYIFTIFNSTQGFLIFVFHCVRDSQIRERLKRKMNTIFPFTDNGRSAKKNSQVNPSDVGNAWAVELQSFHDKPEH</sequence>
<dbReference type="EMBL" id="LSMT01000963">
    <property type="protein sequence ID" value="PFX13493.1"/>
    <property type="molecule type" value="Genomic_DNA"/>
</dbReference>
<feature type="transmembrane region" description="Helical" evidence="9">
    <location>
        <begin position="465"/>
        <end position="486"/>
    </location>
</feature>
<evidence type="ECO:0000256" key="9">
    <source>
        <dbReference type="SAM" id="Phobius"/>
    </source>
</evidence>
<keyword evidence="13" id="KW-1185">Reference proteome</keyword>
<evidence type="ECO:0000256" key="3">
    <source>
        <dbReference type="ARBA" id="ARBA00022692"/>
    </source>
</evidence>
<reference evidence="13" key="1">
    <citation type="journal article" date="2017" name="bioRxiv">
        <title>Comparative analysis of the genomes of Stylophora pistillata and Acropora digitifera provides evidence for extensive differences between species of corals.</title>
        <authorList>
            <person name="Voolstra C.R."/>
            <person name="Li Y."/>
            <person name="Liew Y.J."/>
            <person name="Baumgarten S."/>
            <person name="Zoccola D."/>
            <person name="Flot J.-F."/>
            <person name="Tambutte S."/>
            <person name="Allemand D."/>
            <person name="Aranda M."/>
        </authorList>
    </citation>
    <scope>NUCLEOTIDE SEQUENCE [LARGE SCALE GENOMIC DNA]</scope>
</reference>
<comment type="subcellular location">
    <subcellularLocation>
        <location evidence="1">Membrane</location>
        <topology evidence="1">Multi-pass membrane protein</topology>
    </subcellularLocation>
</comment>
<evidence type="ECO:0000256" key="7">
    <source>
        <dbReference type="ARBA" id="ARBA00023157"/>
    </source>
</evidence>
<keyword evidence="4" id="KW-0732">Signal</keyword>
<feature type="transmembrane region" description="Helical" evidence="9">
    <location>
        <begin position="492"/>
        <end position="514"/>
    </location>
</feature>
<organism evidence="12 13">
    <name type="scientific">Stylophora pistillata</name>
    <name type="common">Smooth cauliflower coral</name>
    <dbReference type="NCBI Taxonomy" id="50429"/>
    <lineage>
        <taxon>Eukaryota</taxon>
        <taxon>Metazoa</taxon>
        <taxon>Cnidaria</taxon>
        <taxon>Anthozoa</taxon>
        <taxon>Hexacorallia</taxon>
        <taxon>Scleractinia</taxon>
        <taxon>Astrocoeniina</taxon>
        <taxon>Pocilloporidae</taxon>
        <taxon>Stylophora</taxon>
    </lineage>
</organism>
<dbReference type="AlphaFoldDB" id="A0A2B4R9K9"/>
<dbReference type="PROSITE" id="PS00650">
    <property type="entry name" value="G_PROTEIN_RECEP_F2_2"/>
    <property type="match status" value="1"/>
</dbReference>
<evidence type="ECO:0000313" key="13">
    <source>
        <dbReference type="Proteomes" id="UP000225706"/>
    </source>
</evidence>
<dbReference type="GO" id="GO:0004930">
    <property type="term" value="F:G protein-coupled receptor activity"/>
    <property type="evidence" value="ECO:0007669"/>
    <property type="project" value="InterPro"/>
</dbReference>
<dbReference type="Gene3D" id="2.60.220.50">
    <property type="match status" value="1"/>
</dbReference>
<keyword evidence="6 9" id="KW-0472">Membrane</keyword>
<dbReference type="GO" id="GO:0005886">
    <property type="term" value="C:plasma membrane"/>
    <property type="evidence" value="ECO:0007669"/>
    <property type="project" value="TreeGrafter"/>
</dbReference>
<feature type="transmembrane region" description="Helical" evidence="9">
    <location>
        <begin position="276"/>
        <end position="299"/>
    </location>
</feature>
<comment type="similarity">
    <text evidence="2">Belongs to the G-protein coupled receptor 2 family. Adhesion G-protein coupled receptor (ADGR) subfamily.</text>
</comment>
<keyword evidence="5 9" id="KW-1133">Transmembrane helix</keyword>
<evidence type="ECO:0000313" key="12">
    <source>
        <dbReference type="EMBL" id="PFX13493.1"/>
    </source>
</evidence>
<keyword evidence="8" id="KW-0325">Glycoprotein</keyword>
<proteinExistence type="inferred from homology"/>
<dbReference type="Pfam" id="PF01825">
    <property type="entry name" value="GPS"/>
    <property type="match status" value="1"/>
</dbReference>
<evidence type="ECO:0000259" key="10">
    <source>
        <dbReference type="PROSITE" id="PS50221"/>
    </source>
</evidence>
<dbReference type="SMART" id="SM00303">
    <property type="entry name" value="GPS"/>
    <property type="match status" value="1"/>
</dbReference>
<comment type="caution">
    <text evidence="12">The sequence shown here is derived from an EMBL/GenBank/DDBJ whole genome shotgun (WGS) entry which is preliminary data.</text>
</comment>
<keyword evidence="3 9" id="KW-0812">Transmembrane</keyword>
<protein>
    <submittedName>
        <fullName evidence="12">Putative G-protein coupled receptor 133</fullName>
    </submittedName>
</protein>
<evidence type="ECO:0000256" key="6">
    <source>
        <dbReference type="ARBA" id="ARBA00023136"/>
    </source>
</evidence>
<evidence type="ECO:0000256" key="5">
    <source>
        <dbReference type="ARBA" id="ARBA00022989"/>
    </source>
</evidence>
<dbReference type="STRING" id="50429.A0A2B4R9K9"/>
<dbReference type="Gene3D" id="1.20.1070.10">
    <property type="entry name" value="Rhodopsin 7-helix transmembrane proteins"/>
    <property type="match status" value="1"/>
</dbReference>
<feature type="transmembrane region" description="Helical" evidence="9">
    <location>
        <begin position="377"/>
        <end position="400"/>
    </location>
</feature>
<name>A0A2B4R9K9_STYPI</name>
<keyword evidence="7" id="KW-1015">Disulfide bond</keyword>
<dbReference type="InterPro" id="IPR000203">
    <property type="entry name" value="GPS"/>
</dbReference>
<accession>A0A2B4R9K9</accession>
<gene>
    <name evidence="12" type="primary">GPR133</name>
    <name evidence="12" type="ORF">AWC38_SpisGene22419</name>
</gene>
<dbReference type="InterPro" id="IPR017981">
    <property type="entry name" value="GPCR_2-like_7TM"/>
</dbReference>
<feature type="transmembrane region" description="Helical" evidence="9">
    <location>
        <begin position="420"/>
        <end position="444"/>
    </location>
</feature>
<dbReference type="PROSITE" id="PS50261">
    <property type="entry name" value="G_PROTEIN_RECEP_F2_4"/>
    <property type="match status" value="1"/>
</dbReference>
<dbReference type="GO" id="GO:0007166">
    <property type="term" value="P:cell surface receptor signaling pathway"/>
    <property type="evidence" value="ECO:0007669"/>
    <property type="project" value="InterPro"/>
</dbReference>
<feature type="domain" description="G-protein coupled receptors family 2 profile 2" evidence="11">
    <location>
        <begin position="274"/>
        <end position="516"/>
    </location>
</feature>
<dbReference type="PANTHER" id="PTHR12011:SF347">
    <property type="entry name" value="FI21270P1-RELATED"/>
    <property type="match status" value="1"/>
</dbReference>
<evidence type="ECO:0000256" key="4">
    <source>
        <dbReference type="ARBA" id="ARBA00022729"/>
    </source>
</evidence>
<evidence type="ECO:0000256" key="2">
    <source>
        <dbReference type="ARBA" id="ARBA00007343"/>
    </source>
</evidence>
<feature type="domain" description="GAIN-B" evidence="10">
    <location>
        <begin position="102"/>
        <end position="264"/>
    </location>
</feature>
<dbReference type="FunFam" id="1.20.1070.10:FF:000058">
    <property type="entry name" value="Adhesion G protein-coupled receptor F5"/>
    <property type="match status" value="1"/>
</dbReference>
<evidence type="ECO:0000259" key="11">
    <source>
        <dbReference type="PROSITE" id="PS50261"/>
    </source>
</evidence>
<evidence type="ECO:0000256" key="1">
    <source>
        <dbReference type="ARBA" id="ARBA00004141"/>
    </source>
</evidence>
<evidence type="ECO:0000256" key="8">
    <source>
        <dbReference type="ARBA" id="ARBA00023180"/>
    </source>
</evidence>
<dbReference type="InterPro" id="IPR017983">
    <property type="entry name" value="GPCR_2_secretin-like_CS"/>
</dbReference>
<dbReference type="PRINTS" id="PR00249">
    <property type="entry name" value="GPCRSECRETIN"/>
</dbReference>
<dbReference type="PANTHER" id="PTHR12011">
    <property type="entry name" value="ADHESION G-PROTEIN COUPLED RECEPTOR"/>
    <property type="match status" value="1"/>
</dbReference>
<dbReference type="InterPro" id="IPR046338">
    <property type="entry name" value="GAIN_dom_sf"/>
</dbReference>
<keyword evidence="12" id="KW-0675">Receptor</keyword>
<dbReference type="Pfam" id="PF00002">
    <property type="entry name" value="7tm_2"/>
    <property type="match status" value="1"/>
</dbReference>
<dbReference type="InterPro" id="IPR000832">
    <property type="entry name" value="GPCR_2_secretin-like"/>
</dbReference>